<sequence length="257" mass="29247">RSEGWRELPLSITYPSQFHTIIQHPKTSHYQSNKNKRKNENENKDDENEENININEDIDFDLDSDINENEKEKTINYQQLPKDLKANELPLISCDDFLLRSCENVVAISSYYFDCVLLWQLTMTNDRRNTILSDPLCVDMKKGQTQISSSSSLLSSSSALSLPLSMSTSTITSTSSLSFRTIIDLIVTKEALFATDGQKVKVSPAPSVWWEGQLQLDMKQIVQLSPITHQFVTAVSHSGELFVIGVEKRDRNFNAFF</sequence>
<comment type="caution">
    <text evidence="2">The sequence shown here is derived from an EMBL/GenBank/DDBJ whole genome shotgun (WGS) entry which is preliminary data.</text>
</comment>
<dbReference type="EMBL" id="ASPP01019959">
    <property type="protein sequence ID" value="ETO14569.1"/>
    <property type="molecule type" value="Genomic_DNA"/>
</dbReference>
<keyword evidence="3" id="KW-1185">Reference proteome</keyword>
<accession>X6ML35</accession>
<reference evidence="2 3" key="1">
    <citation type="journal article" date="2013" name="Curr. Biol.">
        <title>The Genome of the Foraminiferan Reticulomyxa filosa.</title>
        <authorList>
            <person name="Glockner G."/>
            <person name="Hulsmann N."/>
            <person name="Schleicher M."/>
            <person name="Noegel A.A."/>
            <person name="Eichinger L."/>
            <person name="Gallinger C."/>
            <person name="Pawlowski J."/>
            <person name="Sierra R."/>
            <person name="Euteneuer U."/>
            <person name="Pillet L."/>
            <person name="Moustafa A."/>
            <person name="Platzer M."/>
            <person name="Groth M."/>
            <person name="Szafranski K."/>
            <person name="Schliwa M."/>
        </authorList>
    </citation>
    <scope>NUCLEOTIDE SEQUENCE [LARGE SCALE GENOMIC DNA]</scope>
</reference>
<evidence type="ECO:0000313" key="2">
    <source>
        <dbReference type="EMBL" id="ETO14569.1"/>
    </source>
</evidence>
<proteinExistence type="predicted"/>
<feature type="non-terminal residue" evidence="2">
    <location>
        <position position="1"/>
    </location>
</feature>
<feature type="compositionally biased region" description="Acidic residues" evidence="1">
    <location>
        <begin position="43"/>
        <end position="55"/>
    </location>
</feature>
<dbReference type="Proteomes" id="UP000023152">
    <property type="component" value="Unassembled WGS sequence"/>
</dbReference>
<gene>
    <name evidence="2" type="ORF">RFI_22799</name>
</gene>
<name>X6ML35_RETFI</name>
<evidence type="ECO:0000256" key="1">
    <source>
        <dbReference type="SAM" id="MobiDB-lite"/>
    </source>
</evidence>
<feature type="non-terminal residue" evidence="2">
    <location>
        <position position="257"/>
    </location>
</feature>
<evidence type="ECO:0000313" key="3">
    <source>
        <dbReference type="Proteomes" id="UP000023152"/>
    </source>
</evidence>
<protein>
    <submittedName>
        <fullName evidence="2">Uncharacterized protein</fullName>
    </submittedName>
</protein>
<feature type="region of interest" description="Disordered" evidence="1">
    <location>
        <begin position="24"/>
        <end position="55"/>
    </location>
</feature>
<organism evidence="2 3">
    <name type="scientific">Reticulomyxa filosa</name>
    <dbReference type="NCBI Taxonomy" id="46433"/>
    <lineage>
        <taxon>Eukaryota</taxon>
        <taxon>Sar</taxon>
        <taxon>Rhizaria</taxon>
        <taxon>Retaria</taxon>
        <taxon>Foraminifera</taxon>
        <taxon>Monothalamids</taxon>
        <taxon>Reticulomyxidae</taxon>
        <taxon>Reticulomyxa</taxon>
    </lineage>
</organism>
<dbReference type="AlphaFoldDB" id="X6ML35"/>